<dbReference type="Proteomes" id="UP000248012">
    <property type="component" value="Unassembled WGS sequence"/>
</dbReference>
<accession>A0A2V4MX11</accession>
<sequence length="110" mass="12529">MTGAEFDAYSRGKTFYFAEGGTPYGAEEYLDNRRVRWSFLDGECKEGEWYEDGKMICFVYEDRPDPQCWTFVQSAAGLIATFQNDPTLTELYEVQKSPEPLLCLGPKVGV</sequence>
<proteinExistence type="predicted"/>
<name>A0A2V4MX11_9RHOB</name>
<organism evidence="1 2">
    <name type="scientific">Litorivita pollutaquae</name>
    <dbReference type="NCBI Taxonomy" id="2200892"/>
    <lineage>
        <taxon>Bacteria</taxon>
        <taxon>Pseudomonadati</taxon>
        <taxon>Pseudomonadota</taxon>
        <taxon>Alphaproteobacteria</taxon>
        <taxon>Rhodobacterales</taxon>
        <taxon>Paracoccaceae</taxon>
        <taxon>Litorivita</taxon>
    </lineage>
</organism>
<reference evidence="1 2" key="1">
    <citation type="submission" date="2018-05" db="EMBL/GenBank/DDBJ databases">
        <title>Oceanovita maritima gen. nov., sp. nov., a marine bacterium in the family Rhodobacteraceae isolated from surface seawater of Lundu port Xiamen, China.</title>
        <authorList>
            <person name="Hetharua B.H."/>
            <person name="Min D."/>
            <person name="Liao H."/>
            <person name="Tian Y."/>
        </authorList>
    </citation>
    <scope>NUCLEOTIDE SEQUENCE [LARGE SCALE GENOMIC DNA]</scope>
    <source>
        <strain evidence="1 2">FSX-11</strain>
    </source>
</reference>
<dbReference type="OrthoDB" id="7304934at2"/>
<evidence type="ECO:0000313" key="2">
    <source>
        <dbReference type="Proteomes" id="UP000248012"/>
    </source>
</evidence>
<comment type="caution">
    <text evidence="1">The sequence shown here is derived from an EMBL/GenBank/DDBJ whole genome shotgun (WGS) entry which is preliminary data.</text>
</comment>
<protein>
    <submittedName>
        <fullName evidence="1">Uncharacterized protein</fullName>
    </submittedName>
</protein>
<dbReference type="AlphaFoldDB" id="A0A2V4MX11"/>
<evidence type="ECO:0000313" key="1">
    <source>
        <dbReference type="EMBL" id="PYC48818.1"/>
    </source>
</evidence>
<gene>
    <name evidence="1" type="ORF">DI396_01620</name>
</gene>
<keyword evidence="2" id="KW-1185">Reference proteome</keyword>
<dbReference type="RefSeq" id="WP_110794397.1">
    <property type="nucleotide sequence ID" value="NZ_KZ826481.1"/>
</dbReference>
<dbReference type="EMBL" id="QFVT01000002">
    <property type="protein sequence ID" value="PYC48818.1"/>
    <property type="molecule type" value="Genomic_DNA"/>
</dbReference>